<dbReference type="PANTHER" id="PTHR48111">
    <property type="entry name" value="REGULATOR OF RPOS"/>
    <property type="match status" value="1"/>
</dbReference>
<dbReference type="SUPFAM" id="SSF52172">
    <property type="entry name" value="CheY-like"/>
    <property type="match status" value="1"/>
</dbReference>
<dbReference type="GO" id="GO:0005829">
    <property type="term" value="C:cytosol"/>
    <property type="evidence" value="ECO:0007669"/>
    <property type="project" value="TreeGrafter"/>
</dbReference>
<feature type="domain" description="Response regulatory" evidence="6">
    <location>
        <begin position="4"/>
        <end position="117"/>
    </location>
</feature>
<dbReference type="SMART" id="SM00862">
    <property type="entry name" value="Trans_reg_C"/>
    <property type="match status" value="1"/>
</dbReference>
<evidence type="ECO:0000256" key="4">
    <source>
        <dbReference type="ARBA" id="ARBA00023125"/>
    </source>
</evidence>
<dbReference type="FunFam" id="3.40.50.2300:FF:000001">
    <property type="entry name" value="DNA-binding response regulator PhoB"/>
    <property type="match status" value="1"/>
</dbReference>
<keyword evidence="4" id="KW-0238">DNA-binding</keyword>
<evidence type="ECO:0000256" key="3">
    <source>
        <dbReference type="ARBA" id="ARBA00023015"/>
    </source>
</evidence>
<accession>A0A381NQ17</accession>
<dbReference type="SMART" id="SM00448">
    <property type="entry name" value="REC"/>
    <property type="match status" value="1"/>
</dbReference>
<proteinExistence type="predicted"/>
<dbReference type="InterPro" id="IPR011006">
    <property type="entry name" value="CheY-like_superfamily"/>
</dbReference>
<dbReference type="PROSITE" id="PS50110">
    <property type="entry name" value="RESPONSE_REGULATORY"/>
    <property type="match status" value="1"/>
</dbReference>
<evidence type="ECO:0000256" key="1">
    <source>
        <dbReference type="ARBA" id="ARBA00022553"/>
    </source>
</evidence>
<evidence type="ECO:0000259" key="6">
    <source>
        <dbReference type="PROSITE" id="PS50110"/>
    </source>
</evidence>
<feature type="domain" description="OmpR/PhoB-type" evidence="7">
    <location>
        <begin position="127"/>
        <end position="226"/>
    </location>
</feature>
<dbReference type="GO" id="GO:0006355">
    <property type="term" value="P:regulation of DNA-templated transcription"/>
    <property type="evidence" value="ECO:0007669"/>
    <property type="project" value="InterPro"/>
</dbReference>
<gene>
    <name evidence="8" type="ORF">METZ01_LOCUS9550</name>
</gene>
<sequence>MGTRILTVEDDERIRTAVRMALEEEGWDVEETASGEAALAAFNRTPADVVLIDIMLPGIDGFEVCRSIRRLGDVPIVMVTARSDSHDVVAGLEAGADDYLRKPFDPKELSARIRALLRRTRPDEARPSLIQVDQLEILPDEGVVRQNGTEVHLTRTEFRLLVELASSSGRVLSREDLLERVWGYDYFGDGRLVDVHVRRLRTKIEPDAANPRYVVTVRGMGYKLQT</sequence>
<dbReference type="PANTHER" id="PTHR48111:SF21">
    <property type="entry name" value="DNA-BINDING DUAL MASTER TRANSCRIPTIONAL REGULATOR RPAA"/>
    <property type="match status" value="1"/>
</dbReference>
<keyword evidence="3" id="KW-0805">Transcription regulation</keyword>
<evidence type="ECO:0000256" key="5">
    <source>
        <dbReference type="ARBA" id="ARBA00023163"/>
    </source>
</evidence>
<protein>
    <recommendedName>
        <fullName evidence="9">DNA-binding response regulator</fullName>
    </recommendedName>
</protein>
<dbReference type="FunFam" id="1.10.10.10:FF:000018">
    <property type="entry name" value="DNA-binding response regulator ResD"/>
    <property type="match status" value="1"/>
</dbReference>
<dbReference type="AlphaFoldDB" id="A0A381NQ17"/>
<dbReference type="InterPro" id="IPR036388">
    <property type="entry name" value="WH-like_DNA-bd_sf"/>
</dbReference>
<dbReference type="GO" id="GO:0000976">
    <property type="term" value="F:transcription cis-regulatory region binding"/>
    <property type="evidence" value="ECO:0007669"/>
    <property type="project" value="TreeGrafter"/>
</dbReference>
<evidence type="ECO:0000256" key="2">
    <source>
        <dbReference type="ARBA" id="ARBA00023012"/>
    </source>
</evidence>
<keyword evidence="1" id="KW-0597">Phosphoprotein</keyword>
<dbReference type="GO" id="GO:0032993">
    <property type="term" value="C:protein-DNA complex"/>
    <property type="evidence" value="ECO:0007669"/>
    <property type="project" value="TreeGrafter"/>
</dbReference>
<dbReference type="SUPFAM" id="SSF46894">
    <property type="entry name" value="C-terminal effector domain of the bipartite response regulators"/>
    <property type="match status" value="1"/>
</dbReference>
<dbReference type="InterPro" id="IPR016032">
    <property type="entry name" value="Sig_transdc_resp-reg_C-effctor"/>
</dbReference>
<dbReference type="Gene3D" id="6.10.250.690">
    <property type="match status" value="1"/>
</dbReference>
<dbReference type="GO" id="GO:0000156">
    <property type="term" value="F:phosphorelay response regulator activity"/>
    <property type="evidence" value="ECO:0007669"/>
    <property type="project" value="TreeGrafter"/>
</dbReference>
<dbReference type="InterPro" id="IPR001789">
    <property type="entry name" value="Sig_transdc_resp-reg_receiver"/>
</dbReference>
<evidence type="ECO:0000259" key="7">
    <source>
        <dbReference type="PROSITE" id="PS51755"/>
    </source>
</evidence>
<evidence type="ECO:0000313" key="8">
    <source>
        <dbReference type="EMBL" id="SUZ56696.1"/>
    </source>
</evidence>
<dbReference type="PROSITE" id="PS51755">
    <property type="entry name" value="OMPR_PHOB"/>
    <property type="match status" value="1"/>
</dbReference>
<dbReference type="Gene3D" id="3.40.50.2300">
    <property type="match status" value="1"/>
</dbReference>
<name>A0A381NQ17_9ZZZZ</name>
<dbReference type="InterPro" id="IPR001867">
    <property type="entry name" value="OmpR/PhoB-type_DNA-bd"/>
</dbReference>
<reference evidence="8" key="1">
    <citation type="submission" date="2018-05" db="EMBL/GenBank/DDBJ databases">
        <authorList>
            <person name="Lanie J.A."/>
            <person name="Ng W.-L."/>
            <person name="Kazmierczak K.M."/>
            <person name="Andrzejewski T.M."/>
            <person name="Davidsen T.M."/>
            <person name="Wayne K.J."/>
            <person name="Tettelin H."/>
            <person name="Glass J.I."/>
            <person name="Rusch D."/>
            <person name="Podicherti R."/>
            <person name="Tsui H.-C.T."/>
            <person name="Winkler M.E."/>
        </authorList>
    </citation>
    <scope>NUCLEOTIDE SEQUENCE</scope>
</reference>
<dbReference type="EMBL" id="UINC01000519">
    <property type="protein sequence ID" value="SUZ56696.1"/>
    <property type="molecule type" value="Genomic_DNA"/>
</dbReference>
<dbReference type="CDD" id="cd17574">
    <property type="entry name" value="REC_OmpR"/>
    <property type="match status" value="1"/>
</dbReference>
<evidence type="ECO:0008006" key="9">
    <source>
        <dbReference type="Google" id="ProtNLM"/>
    </source>
</evidence>
<dbReference type="InterPro" id="IPR039420">
    <property type="entry name" value="WalR-like"/>
</dbReference>
<keyword evidence="5" id="KW-0804">Transcription</keyword>
<dbReference type="Pfam" id="PF00072">
    <property type="entry name" value="Response_reg"/>
    <property type="match status" value="1"/>
</dbReference>
<dbReference type="CDD" id="cd00383">
    <property type="entry name" value="trans_reg_C"/>
    <property type="match status" value="1"/>
</dbReference>
<dbReference type="Gene3D" id="1.10.10.10">
    <property type="entry name" value="Winged helix-like DNA-binding domain superfamily/Winged helix DNA-binding domain"/>
    <property type="match status" value="1"/>
</dbReference>
<organism evidence="8">
    <name type="scientific">marine metagenome</name>
    <dbReference type="NCBI Taxonomy" id="408172"/>
    <lineage>
        <taxon>unclassified sequences</taxon>
        <taxon>metagenomes</taxon>
        <taxon>ecological metagenomes</taxon>
    </lineage>
</organism>
<keyword evidence="2" id="KW-0902">Two-component regulatory system</keyword>
<dbReference type="Pfam" id="PF00486">
    <property type="entry name" value="Trans_reg_C"/>
    <property type="match status" value="1"/>
</dbReference>